<evidence type="ECO:0000313" key="1">
    <source>
        <dbReference type="EMBL" id="NOU91496.1"/>
    </source>
</evidence>
<sequence length="64" mass="6948">MLEAYASLITHFPDILQKNNGFSLLASSCGDRKVTTLWISAGKPKLGCCWAGNPHTWLGSRLGN</sequence>
<dbReference type="InterPro" id="IPR043755">
    <property type="entry name" value="DUF5701"/>
</dbReference>
<name>A0ABX1ZDU3_9BACL</name>
<comment type="caution">
    <text evidence="1">The sequence shown here is derived from an EMBL/GenBank/DDBJ whole genome shotgun (WGS) entry which is preliminary data.</text>
</comment>
<dbReference type="EMBL" id="WHOC01000198">
    <property type="protein sequence ID" value="NOU91496.1"/>
    <property type="molecule type" value="Genomic_DNA"/>
</dbReference>
<dbReference type="RefSeq" id="WP_171694105.1">
    <property type="nucleotide sequence ID" value="NZ_WHOC01000198.1"/>
</dbReference>
<evidence type="ECO:0000313" key="2">
    <source>
        <dbReference type="Proteomes" id="UP000658690"/>
    </source>
</evidence>
<accession>A0ABX1ZDU3</accession>
<dbReference type="Proteomes" id="UP000658690">
    <property type="component" value="Unassembled WGS sequence"/>
</dbReference>
<proteinExistence type="predicted"/>
<reference evidence="1 2" key="1">
    <citation type="submission" date="2019-10" db="EMBL/GenBank/DDBJ databases">
        <title>Description of Paenibacillus choica sp. nov.</title>
        <authorList>
            <person name="Carlier A."/>
            <person name="Qi S."/>
        </authorList>
    </citation>
    <scope>NUCLEOTIDE SEQUENCE [LARGE SCALE GENOMIC DNA]</scope>
    <source>
        <strain evidence="1 2">LMG 31460</strain>
    </source>
</reference>
<keyword evidence="2" id="KW-1185">Reference proteome</keyword>
<gene>
    <name evidence="1" type="ORF">GC102_38085</name>
</gene>
<dbReference type="Pfam" id="PF18959">
    <property type="entry name" value="DUF5701"/>
    <property type="match status" value="1"/>
</dbReference>
<protein>
    <submittedName>
        <fullName evidence="1">Uncharacterized protein</fullName>
    </submittedName>
</protein>
<organism evidence="1 2">
    <name type="scientific">Paenibacillus germinis</name>
    <dbReference type="NCBI Taxonomy" id="2654979"/>
    <lineage>
        <taxon>Bacteria</taxon>
        <taxon>Bacillati</taxon>
        <taxon>Bacillota</taxon>
        <taxon>Bacilli</taxon>
        <taxon>Bacillales</taxon>
        <taxon>Paenibacillaceae</taxon>
        <taxon>Paenibacillus</taxon>
    </lineage>
</organism>